<dbReference type="Ensembl" id="ENSLLET00000042893.1">
    <property type="protein sequence ID" value="ENSLLEP00000041236.1"/>
    <property type="gene ID" value="ENSLLEG00000026227.1"/>
</dbReference>
<dbReference type="GO" id="GO:0005576">
    <property type="term" value="C:extracellular region"/>
    <property type="evidence" value="ECO:0007669"/>
    <property type="project" value="InterPro"/>
</dbReference>
<dbReference type="Proteomes" id="UP000694569">
    <property type="component" value="Unplaced"/>
</dbReference>
<dbReference type="InterPro" id="IPR008197">
    <property type="entry name" value="WAP_dom"/>
</dbReference>
<evidence type="ECO:0000259" key="1">
    <source>
        <dbReference type="Pfam" id="PF00095"/>
    </source>
</evidence>
<protein>
    <recommendedName>
        <fullName evidence="1">WAP domain-containing protein</fullName>
    </recommendedName>
</protein>
<dbReference type="InterPro" id="IPR036645">
    <property type="entry name" value="Elafin-like_sf"/>
</dbReference>
<keyword evidence="3" id="KW-1185">Reference proteome</keyword>
<accession>A0A8C5QTZ6</accession>
<dbReference type="Gene3D" id="4.10.75.10">
    <property type="entry name" value="Elafin-like"/>
    <property type="match status" value="1"/>
</dbReference>
<reference evidence="2" key="1">
    <citation type="submission" date="2025-08" db="UniProtKB">
        <authorList>
            <consortium name="Ensembl"/>
        </authorList>
    </citation>
    <scope>IDENTIFICATION</scope>
</reference>
<proteinExistence type="predicted"/>
<sequence>LIHRYQDTHLSPPLYTQILGLSPIHWVYRCLCGRNCDDDSQCPSNQKCCQTGCDGRQCQAPNGKNESRSDTTAFAHIKHILLSPGRPEILKKKLNNPLLRALFQLCRSRRVSWCNRYSRLQPVMM</sequence>
<evidence type="ECO:0000313" key="3">
    <source>
        <dbReference type="Proteomes" id="UP000694569"/>
    </source>
</evidence>
<dbReference type="SUPFAM" id="SSF57256">
    <property type="entry name" value="Elafin-like"/>
    <property type="match status" value="1"/>
</dbReference>
<dbReference type="OrthoDB" id="6060011at2759"/>
<dbReference type="GO" id="GO:0030414">
    <property type="term" value="F:peptidase inhibitor activity"/>
    <property type="evidence" value="ECO:0007669"/>
    <property type="project" value="InterPro"/>
</dbReference>
<organism evidence="2 3">
    <name type="scientific">Leptobrachium leishanense</name>
    <name type="common">Leishan spiny toad</name>
    <dbReference type="NCBI Taxonomy" id="445787"/>
    <lineage>
        <taxon>Eukaryota</taxon>
        <taxon>Metazoa</taxon>
        <taxon>Chordata</taxon>
        <taxon>Craniata</taxon>
        <taxon>Vertebrata</taxon>
        <taxon>Euteleostomi</taxon>
        <taxon>Amphibia</taxon>
        <taxon>Batrachia</taxon>
        <taxon>Anura</taxon>
        <taxon>Pelobatoidea</taxon>
        <taxon>Megophryidae</taxon>
        <taxon>Leptobrachium</taxon>
    </lineage>
</organism>
<evidence type="ECO:0000313" key="2">
    <source>
        <dbReference type="Ensembl" id="ENSLLEP00000041236.1"/>
    </source>
</evidence>
<name>A0A8C5QTZ6_9ANUR</name>
<dbReference type="AlphaFoldDB" id="A0A8C5QTZ6"/>
<feature type="domain" description="WAP" evidence="1">
    <location>
        <begin position="31"/>
        <end position="61"/>
    </location>
</feature>
<reference evidence="2" key="2">
    <citation type="submission" date="2025-09" db="UniProtKB">
        <authorList>
            <consortium name="Ensembl"/>
        </authorList>
    </citation>
    <scope>IDENTIFICATION</scope>
</reference>
<dbReference type="Pfam" id="PF00095">
    <property type="entry name" value="WAP"/>
    <property type="match status" value="1"/>
</dbReference>